<dbReference type="STRING" id="1799789.AX660_21660"/>
<name>A0A148KLY1_9ALTE</name>
<reference evidence="3" key="1">
    <citation type="submission" date="2016-02" db="EMBL/GenBank/DDBJ databases">
        <authorList>
            <person name="Schultz-Johansen M."/>
            <person name="Glaring M.A."/>
            <person name="Bech P.K."/>
            <person name="Stougaard P."/>
        </authorList>
    </citation>
    <scope>NUCLEOTIDE SEQUENCE [LARGE SCALE GENOMIC DNA]</scope>
    <source>
        <strain evidence="3">S66</strain>
    </source>
</reference>
<evidence type="ECO:0000313" key="2">
    <source>
        <dbReference type="EMBL" id="KXI27333.1"/>
    </source>
</evidence>
<proteinExistence type="predicted"/>
<dbReference type="OrthoDB" id="6388784at2"/>
<feature type="transmembrane region" description="Helical" evidence="1">
    <location>
        <begin position="15"/>
        <end position="33"/>
    </location>
</feature>
<dbReference type="Pfam" id="PF19578">
    <property type="entry name" value="DUF6090"/>
    <property type="match status" value="1"/>
</dbReference>
<evidence type="ECO:0000256" key="1">
    <source>
        <dbReference type="SAM" id="Phobius"/>
    </source>
</evidence>
<keyword evidence="1" id="KW-0472">Membrane</keyword>
<keyword evidence="3" id="KW-1185">Reference proteome</keyword>
<dbReference type="InterPro" id="IPR045749">
    <property type="entry name" value="DUF6090"/>
</dbReference>
<comment type="caution">
    <text evidence="2">The sequence shown here is derived from an EMBL/GenBank/DDBJ whole genome shotgun (WGS) entry which is preliminary data.</text>
</comment>
<keyword evidence="1" id="KW-0812">Transmembrane</keyword>
<dbReference type="RefSeq" id="WP_068380611.1">
    <property type="nucleotide sequence ID" value="NZ_LSNE01000011.1"/>
</dbReference>
<protein>
    <submittedName>
        <fullName evidence="2">Uncharacterized protein</fullName>
    </submittedName>
</protein>
<sequence length="260" mass="29072">MILRRVIHHFRKQEWTAIGIDFLIVVFGVFMGLQVSNWNDGRKTSQRAAVFSERLAKDMRYEAWAYEYLIDYNRDVLSGAKAALDTLSGAIPLSDEQFLINAYRATQYKYMDRGRSTFDELISTGNIGLIADEDLRTTAISIYTTTLIDVVAEEGRQAPIRTIFRRRVPADVQHALLEKCGDRFAASGDYQAIVGSLAYPCTLGLDAAQIAAAATLLRTAPGLVESLQIRFADLETAIQDLEKVNSEIFIKLRSIAGRKP</sequence>
<gene>
    <name evidence="2" type="ORF">AX660_21660</name>
</gene>
<keyword evidence="1" id="KW-1133">Transmembrane helix</keyword>
<evidence type="ECO:0000313" key="3">
    <source>
        <dbReference type="Proteomes" id="UP000070299"/>
    </source>
</evidence>
<dbReference type="AlphaFoldDB" id="A0A148KLY1"/>
<dbReference type="EMBL" id="LSNE01000011">
    <property type="protein sequence ID" value="KXI27333.1"/>
    <property type="molecule type" value="Genomic_DNA"/>
</dbReference>
<organism evidence="2 3">
    <name type="scientific">Paraglaciecola hydrolytica</name>
    <dbReference type="NCBI Taxonomy" id="1799789"/>
    <lineage>
        <taxon>Bacteria</taxon>
        <taxon>Pseudomonadati</taxon>
        <taxon>Pseudomonadota</taxon>
        <taxon>Gammaproteobacteria</taxon>
        <taxon>Alteromonadales</taxon>
        <taxon>Alteromonadaceae</taxon>
        <taxon>Paraglaciecola</taxon>
    </lineage>
</organism>
<accession>A0A148KLY1</accession>
<dbReference type="Proteomes" id="UP000070299">
    <property type="component" value="Unassembled WGS sequence"/>
</dbReference>